<feature type="transmembrane region" description="Helical" evidence="7">
    <location>
        <begin position="139"/>
        <end position="157"/>
    </location>
</feature>
<keyword evidence="2" id="KW-1003">Cell membrane</keyword>
<evidence type="ECO:0000256" key="2">
    <source>
        <dbReference type="ARBA" id="ARBA00022475"/>
    </source>
</evidence>
<feature type="transmembrane region" description="Helical" evidence="7">
    <location>
        <begin position="298"/>
        <end position="319"/>
    </location>
</feature>
<proteinExistence type="predicted"/>
<dbReference type="Proteomes" id="UP000824633">
    <property type="component" value="Chromosome"/>
</dbReference>
<evidence type="ECO:0000313" key="8">
    <source>
        <dbReference type="EMBL" id="BCZ47528.1"/>
    </source>
</evidence>
<evidence type="ECO:0000256" key="3">
    <source>
        <dbReference type="ARBA" id="ARBA00022679"/>
    </source>
</evidence>
<feature type="transmembrane region" description="Helical" evidence="7">
    <location>
        <begin position="222"/>
        <end position="240"/>
    </location>
</feature>
<evidence type="ECO:0000256" key="5">
    <source>
        <dbReference type="ARBA" id="ARBA00022989"/>
    </source>
</evidence>
<feature type="transmembrane region" description="Helical" evidence="7">
    <location>
        <begin position="246"/>
        <end position="267"/>
    </location>
</feature>
<dbReference type="CDD" id="cd06853">
    <property type="entry name" value="GT_WecA_like"/>
    <property type="match status" value="1"/>
</dbReference>
<feature type="transmembrane region" description="Helical" evidence="7">
    <location>
        <begin position="164"/>
        <end position="183"/>
    </location>
</feature>
<feature type="transmembrane region" description="Helical" evidence="7">
    <location>
        <begin position="45"/>
        <end position="63"/>
    </location>
</feature>
<keyword evidence="4 7" id="KW-0812">Transmembrane</keyword>
<feature type="transmembrane region" description="Helical" evidence="7">
    <location>
        <begin position="6"/>
        <end position="24"/>
    </location>
</feature>
<dbReference type="RefSeq" id="WP_224033861.1">
    <property type="nucleotide sequence ID" value="NZ_AP024849.1"/>
</dbReference>
<feature type="transmembrane region" description="Helical" evidence="7">
    <location>
        <begin position="189"/>
        <end position="210"/>
    </location>
</feature>
<dbReference type="EMBL" id="AP024849">
    <property type="protein sequence ID" value="BCZ47528.1"/>
    <property type="molecule type" value="Genomic_DNA"/>
</dbReference>
<reference evidence="9" key="1">
    <citation type="submission" date="2021-07" db="EMBL/GenBank/DDBJ databases">
        <title>Complete genome sequencing of a Clostridium isolate.</title>
        <authorList>
            <person name="Ueki A."/>
            <person name="Tonouchi A."/>
        </authorList>
    </citation>
    <scope>NUCLEOTIDE SEQUENCE [LARGE SCALE GENOMIC DNA]</scope>
    <source>
        <strain evidence="9">C5S11</strain>
    </source>
</reference>
<sequence length="322" mass="35919">MNYILAMVVSLLASLITMPFLMKISDKLQFTDKPNKRKQHKKPTPLCGGIALYIGFFVSYFIFAKVELMQQLTVFVASTMIVLIGLIDDWYKTKGKEFPIFPRLVIQLLAAILVFKANFIFSGFTNPFTGELIRLNETIQFGLTITWIFGVTTVINWSDGMDGLAGGLSLISAITFFAAAIILNQTESTQFESAVVSIILVGAILGFLYYNKFPARVFMGDSGANFLGFILSITALDGAFKSATVMSLFIPILALAVPIFDNLFVIFKRFSEGKPVYQADRSQIHFRLEKKGFTTVQVVNYIMLMSFTFSAISIILLLVKTR</sequence>
<evidence type="ECO:0000256" key="4">
    <source>
        <dbReference type="ARBA" id="ARBA00022692"/>
    </source>
</evidence>
<evidence type="ECO:0000313" key="9">
    <source>
        <dbReference type="Proteomes" id="UP000824633"/>
    </source>
</evidence>
<evidence type="ECO:0000256" key="7">
    <source>
        <dbReference type="SAM" id="Phobius"/>
    </source>
</evidence>
<evidence type="ECO:0000256" key="1">
    <source>
        <dbReference type="ARBA" id="ARBA00004651"/>
    </source>
</evidence>
<keyword evidence="5 7" id="KW-1133">Transmembrane helix</keyword>
<name>A0ABN6J2U7_9CLOT</name>
<feature type="transmembrane region" description="Helical" evidence="7">
    <location>
        <begin position="100"/>
        <end position="119"/>
    </location>
</feature>
<dbReference type="PANTHER" id="PTHR22926:SF3">
    <property type="entry name" value="UNDECAPRENYL-PHOSPHATE ALPHA-N-ACETYLGLUCOSAMINYL 1-PHOSPHATE TRANSFERASE"/>
    <property type="match status" value="1"/>
</dbReference>
<comment type="subcellular location">
    <subcellularLocation>
        <location evidence="1">Cell membrane</location>
        <topology evidence="1">Multi-pass membrane protein</topology>
    </subcellularLocation>
</comment>
<keyword evidence="9" id="KW-1185">Reference proteome</keyword>
<keyword evidence="6 7" id="KW-0472">Membrane</keyword>
<protein>
    <submittedName>
        <fullName evidence="8">Undecaprenyl-phosphate alpha-N-acetylglucosaminyl 1-phosphate transferase</fullName>
    </submittedName>
</protein>
<organism evidence="8 9">
    <name type="scientific">Clostridium gelidum</name>
    <dbReference type="NCBI Taxonomy" id="704125"/>
    <lineage>
        <taxon>Bacteria</taxon>
        <taxon>Bacillati</taxon>
        <taxon>Bacillota</taxon>
        <taxon>Clostridia</taxon>
        <taxon>Eubacteriales</taxon>
        <taxon>Clostridiaceae</taxon>
        <taxon>Clostridium</taxon>
    </lineage>
</organism>
<dbReference type="GO" id="GO:0016740">
    <property type="term" value="F:transferase activity"/>
    <property type="evidence" value="ECO:0007669"/>
    <property type="project" value="UniProtKB-KW"/>
</dbReference>
<accession>A0ABN6J2U7</accession>
<gene>
    <name evidence="8" type="ORF">psyc5s11_35950</name>
</gene>
<feature type="transmembrane region" description="Helical" evidence="7">
    <location>
        <begin position="69"/>
        <end position="88"/>
    </location>
</feature>
<evidence type="ECO:0000256" key="6">
    <source>
        <dbReference type="ARBA" id="ARBA00023136"/>
    </source>
</evidence>
<keyword evidence="3 8" id="KW-0808">Transferase</keyword>
<dbReference type="InterPro" id="IPR000715">
    <property type="entry name" value="Glycosyl_transferase_4"/>
</dbReference>
<dbReference type="Pfam" id="PF00953">
    <property type="entry name" value="Glycos_transf_4"/>
    <property type="match status" value="1"/>
</dbReference>
<dbReference type="PANTHER" id="PTHR22926">
    <property type="entry name" value="PHOSPHO-N-ACETYLMURAMOYL-PENTAPEPTIDE-TRANSFERASE"/>
    <property type="match status" value="1"/>
</dbReference>